<evidence type="ECO:0000313" key="1">
    <source>
        <dbReference type="EMBL" id="PRQ36933.1"/>
    </source>
</evidence>
<dbReference type="EMBL" id="PDCK01000042">
    <property type="protein sequence ID" value="PRQ36933.1"/>
    <property type="molecule type" value="Genomic_DNA"/>
</dbReference>
<sequence length="122" mass="13198">MGRLSPQPSGGWESNFFSGFWLPYRIRGSSWQEISRQRPTAVQQSLGDGGVMFRLRSGTAVRQSGAGLGLQGWKDLGWGYTTGGLGGGAWSCLDGIGVCEFWRGRSGRAVGRQDEARVPKSD</sequence>
<name>A0A2P6QRX0_ROSCH</name>
<organism evidence="1 2">
    <name type="scientific">Rosa chinensis</name>
    <name type="common">China rose</name>
    <dbReference type="NCBI Taxonomy" id="74649"/>
    <lineage>
        <taxon>Eukaryota</taxon>
        <taxon>Viridiplantae</taxon>
        <taxon>Streptophyta</taxon>
        <taxon>Embryophyta</taxon>
        <taxon>Tracheophyta</taxon>
        <taxon>Spermatophyta</taxon>
        <taxon>Magnoliopsida</taxon>
        <taxon>eudicotyledons</taxon>
        <taxon>Gunneridae</taxon>
        <taxon>Pentapetalae</taxon>
        <taxon>rosids</taxon>
        <taxon>fabids</taxon>
        <taxon>Rosales</taxon>
        <taxon>Rosaceae</taxon>
        <taxon>Rosoideae</taxon>
        <taxon>Rosoideae incertae sedis</taxon>
        <taxon>Rosa</taxon>
    </lineage>
</organism>
<protein>
    <submittedName>
        <fullName evidence="1">Uncharacterized protein</fullName>
    </submittedName>
</protein>
<reference evidence="1 2" key="1">
    <citation type="journal article" date="2018" name="Nat. Genet.">
        <title>The Rosa genome provides new insights in the design of modern roses.</title>
        <authorList>
            <person name="Bendahmane M."/>
        </authorList>
    </citation>
    <scope>NUCLEOTIDE SEQUENCE [LARGE SCALE GENOMIC DNA]</scope>
    <source>
        <strain evidence="2">cv. Old Blush</strain>
    </source>
</reference>
<dbReference type="Gramene" id="PRQ36933">
    <property type="protein sequence ID" value="PRQ36933"/>
    <property type="gene ID" value="RchiOBHm_Chr4g0396961"/>
</dbReference>
<dbReference type="Proteomes" id="UP000238479">
    <property type="component" value="Chromosome 4"/>
</dbReference>
<proteinExistence type="predicted"/>
<accession>A0A2P6QRX0</accession>
<gene>
    <name evidence="1" type="ORF">RchiOBHm_Chr4g0396961</name>
</gene>
<keyword evidence="2" id="KW-1185">Reference proteome</keyword>
<dbReference type="AlphaFoldDB" id="A0A2P6QRX0"/>
<evidence type="ECO:0000313" key="2">
    <source>
        <dbReference type="Proteomes" id="UP000238479"/>
    </source>
</evidence>
<comment type="caution">
    <text evidence="1">The sequence shown here is derived from an EMBL/GenBank/DDBJ whole genome shotgun (WGS) entry which is preliminary data.</text>
</comment>